<dbReference type="GO" id="GO:0016407">
    <property type="term" value="F:acetyltransferase activity"/>
    <property type="evidence" value="ECO:0007669"/>
    <property type="project" value="InterPro"/>
</dbReference>
<protein>
    <submittedName>
        <fullName evidence="3">N-hydroxyarylamine O-acetyltransferase</fullName>
    </submittedName>
</protein>
<reference evidence="4" key="1">
    <citation type="submission" date="2016-11" db="EMBL/GenBank/DDBJ databases">
        <authorList>
            <person name="Varghese N."/>
            <person name="Submissions S."/>
        </authorList>
    </citation>
    <scope>NUCLEOTIDE SEQUENCE [LARGE SCALE GENOMIC DNA]</scope>
    <source>
        <strain evidence="4">DSM 22638</strain>
    </source>
</reference>
<dbReference type="PANTHER" id="PTHR11786:SF0">
    <property type="entry name" value="ARYLAMINE N-ACETYLTRANSFERASE 4-RELATED"/>
    <property type="match status" value="1"/>
</dbReference>
<dbReference type="SUPFAM" id="SSF54001">
    <property type="entry name" value="Cysteine proteinases"/>
    <property type="match status" value="1"/>
</dbReference>
<dbReference type="Gene3D" id="3.30.2140.20">
    <property type="match status" value="1"/>
</dbReference>
<dbReference type="InterPro" id="IPR053710">
    <property type="entry name" value="Arylamine_NAT_domain_sf"/>
</dbReference>
<keyword evidence="3" id="KW-0808">Transferase</keyword>
<dbReference type="PANTHER" id="PTHR11786">
    <property type="entry name" value="N-HYDROXYARYLAMINE O-ACETYLTRANSFERASE"/>
    <property type="match status" value="1"/>
</dbReference>
<proteinExistence type="inferred from homology"/>
<dbReference type="OrthoDB" id="7181050at2"/>
<dbReference type="InterPro" id="IPR038765">
    <property type="entry name" value="Papain-like_cys_pep_sf"/>
</dbReference>
<name>A0A1M5HUE8_9FLAO</name>
<dbReference type="STRING" id="570519.SAMN04488116_0207"/>
<keyword evidence="4" id="KW-1185">Reference proteome</keyword>
<accession>A0A1M5HUE8</accession>
<evidence type="ECO:0000256" key="2">
    <source>
        <dbReference type="RuleBase" id="RU003452"/>
    </source>
</evidence>
<sequence>MIDTKKYLQRINYAQPIKVTRDTLFQLQRAHLLSVPFENLDIHYGIPITLDTNSFFYKIVESGRGGFCYELNGLFNQLLNELGFKSRLISARTYGKDNSYSPEYDHLVLLVTLENQDFLVDVGFGKFSLHPLPITFGEVISDRYGQFSFDHYNSSYIRVNEIQNDLVSPQYIFSTQERELIEFKARCKYHQSCKESHFTQKKVISIAKENGRVTLNNTQLKISQSGKERLIEFNEEEFESKLKEYFHIELGTNDSKNLGRTN</sequence>
<dbReference type="Proteomes" id="UP000184532">
    <property type="component" value="Unassembled WGS sequence"/>
</dbReference>
<dbReference type="Pfam" id="PF00797">
    <property type="entry name" value="Acetyltransf_2"/>
    <property type="match status" value="1"/>
</dbReference>
<dbReference type="AlphaFoldDB" id="A0A1M5HUE8"/>
<organism evidence="3 4">
    <name type="scientific">Flagellimonas flava</name>
    <dbReference type="NCBI Taxonomy" id="570519"/>
    <lineage>
        <taxon>Bacteria</taxon>
        <taxon>Pseudomonadati</taxon>
        <taxon>Bacteroidota</taxon>
        <taxon>Flavobacteriia</taxon>
        <taxon>Flavobacteriales</taxon>
        <taxon>Flavobacteriaceae</taxon>
        <taxon>Flagellimonas</taxon>
    </lineage>
</organism>
<comment type="similarity">
    <text evidence="1 2">Belongs to the arylamine N-acetyltransferase family.</text>
</comment>
<gene>
    <name evidence="3" type="ORF">SAMN04488116_0207</name>
</gene>
<evidence type="ECO:0000256" key="1">
    <source>
        <dbReference type="ARBA" id="ARBA00006547"/>
    </source>
</evidence>
<dbReference type="RefSeq" id="WP_084732493.1">
    <property type="nucleotide sequence ID" value="NZ_FQWL01000001.1"/>
</dbReference>
<dbReference type="PRINTS" id="PR01543">
    <property type="entry name" value="ANATRNSFRASE"/>
</dbReference>
<evidence type="ECO:0000313" key="3">
    <source>
        <dbReference type="EMBL" id="SHG19579.1"/>
    </source>
</evidence>
<evidence type="ECO:0000313" key="4">
    <source>
        <dbReference type="Proteomes" id="UP000184532"/>
    </source>
</evidence>
<dbReference type="EMBL" id="FQWL01000001">
    <property type="protein sequence ID" value="SHG19579.1"/>
    <property type="molecule type" value="Genomic_DNA"/>
</dbReference>
<dbReference type="InterPro" id="IPR001447">
    <property type="entry name" value="Arylamine_N-AcTrfase"/>
</dbReference>